<dbReference type="InterPro" id="IPR036322">
    <property type="entry name" value="WD40_repeat_dom_sf"/>
</dbReference>
<dbReference type="SMART" id="SM00320">
    <property type="entry name" value="WD40"/>
    <property type="match status" value="1"/>
</dbReference>
<evidence type="ECO:0000256" key="2">
    <source>
        <dbReference type="SAM" id="MobiDB-lite"/>
    </source>
</evidence>
<evidence type="ECO:0000313" key="4">
    <source>
        <dbReference type="Proteomes" id="UP000699462"/>
    </source>
</evidence>
<reference evidence="3 4" key="1">
    <citation type="submission" date="2019-07" db="EMBL/GenBank/DDBJ databases">
        <title>Annotation for the trematode Paragonimus westermani.</title>
        <authorList>
            <person name="Choi Y.-J."/>
        </authorList>
    </citation>
    <scope>NUCLEOTIDE SEQUENCE [LARGE SCALE GENOMIC DNA]</scope>
    <source>
        <strain evidence="3">180907_Pwestermani</strain>
    </source>
</reference>
<dbReference type="Gene3D" id="2.130.10.10">
    <property type="entry name" value="YVTN repeat-like/Quinoprotein amine dehydrogenase"/>
    <property type="match status" value="1"/>
</dbReference>
<feature type="non-terminal residue" evidence="3">
    <location>
        <position position="138"/>
    </location>
</feature>
<dbReference type="SUPFAM" id="SSF50978">
    <property type="entry name" value="WD40 repeat-like"/>
    <property type="match status" value="1"/>
</dbReference>
<feature type="compositionally biased region" description="Low complexity" evidence="2">
    <location>
        <begin position="62"/>
        <end position="74"/>
    </location>
</feature>
<dbReference type="GO" id="GO:0016567">
    <property type="term" value="P:protein ubiquitination"/>
    <property type="evidence" value="ECO:0007669"/>
    <property type="project" value="TreeGrafter"/>
</dbReference>
<dbReference type="OrthoDB" id="196957at2759"/>
<dbReference type="Proteomes" id="UP000699462">
    <property type="component" value="Unassembled WGS sequence"/>
</dbReference>
<feature type="compositionally biased region" description="Basic and acidic residues" evidence="2">
    <location>
        <begin position="49"/>
        <end position="60"/>
    </location>
</feature>
<name>A0A8T0DIT2_9TREM</name>
<sequence>VWSVRYHPTRDQLLLSSGSDCRVCLHNVSTFSSDALLNSSSQPTRNVAHIKDADTEDRTRSSRSSSPSEPAAPSKMKNGLIARLEQHEESVYAADWSPVDPWYFASVSYDGNLLVNQVPEPVKLDILLQSREADEEEE</sequence>
<dbReference type="Pfam" id="PF00400">
    <property type="entry name" value="WD40"/>
    <property type="match status" value="2"/>
</dbReference>
<dbReference type="PANTHER" id="PTHR14205:SF15">
    <property type="entry name" value="EARP AND GARP COMPLEX-INTERACTING PROTEIN 1"/>
    <property type="match status" value="1"/>
</dbReference>
<feature type="region of interest" description="Disordered" evidence="2">
    <location>
        <begin position="36"/>
        <end position="78"/>
    </location>
</feature>
<dbReference type="AlphaFoldDB" id="A0A8T0DIT2"/>
<proteinExistence type="inferred from homology"/>
<organism evidence="3 4">
    <name type="scientific">Paragonimus westermani</name>
    <dbReference type="NCBI Taxonomy" id="34504"/>
    <lineage>
        <taxon>Eukaryota</taxon>
        <taxon>Metazoa</taxon>
        <taxon>Spiralia</taxon>
        <taxon>Lophotrochozoa</taxon>
        <taxon>Platyhelminthes</taxon>
        <taxon>Trematoda</taxon>
        <taxon>Digenea</taxon>
        <taxon>Plagiorchiida</taxon>
        <taxon>Troglotremata</taxon>
        <taxon>Troglotrematidae</taxon>
        <taxon>Paragonimus</taxon>
    </lineage>
</organism>
<accession>A0A8T0DIT2</accession>
<dbReference type="InterPro" id="IPR040323">
    <property type="entry name" value="EIPR1"/>
</dbReference>
<dbReference type="InterPro" id="IPR015943">
    <property type="entry name" value="WD40/YVTN_repeat-like_dom_sf"/>
</dbReference>
<feature type="compositionally biased region" description="Polar residues" evidence="2">
    <location>
        <begin position="36"/>
        <end position="45"/>
    </location>
</feature>
<gene>
    <name evidence="3" type="ORF">P879_09442</name>
</gene>
<comment type="similarity">
    <text evidence="1">Belongs to the WD repeat EIPR1 family.</text>
</comment>
<comment type="caution">
    <text evidence="3">The sequence shown here is derived from an EMBL/GenBank/DDBJ whole genome shotgun (WGS) entry which is preliminary data.</text>
</comment>
<dbReference type="InterPro" id="IPR001680">
    <property type="entry name" value="WD40_rpt"/>
</dbReference>
<evidence type="ECO:0000313" key="3">
    <source>
        <dbReference type="EMBL" id="KAF8567755.1"/>
    </source>
</evidence>
<keyword evidence="4" id="KW-1185">Reference proteome</keyword>
<protein>
    <recommendedName>
        <fullName evidence="5">Protein TSSC1</fullName>
    </recommendedName>
</protein>
<dbReference type="PANTHER" id="PTHR14205">
    <property type="entry name" value="WD-REPEAT PROTEIN"/>
    <property type="match status" value="1"/>
</dbReference>
<evidence type="ECO:0000256" key="1">
    <source>
        <dbReference type="ARBA" id="ARBA00005672"/>
    </source>
</evidence>
<evidence type="ECO:0008006" key="5">
    <source>
        <dbReference type="Google" id="ProtNLM"/>
    </source>
</evidence>
<dbReference type="EMBL" id="JTDF01003511">
    <property type="protein sequence ID" value="KAF8567755.1"/>
    <property type="molecule type" value="Genomic_DNA"/>
</dbReference>